<dbReference type="PANTHER" id="PTHR11709">
    <property type="entry name" value="MULTI-COPPER OXIDASE"/>
    <property type="match status" value="1"/>
</dbReference>
<dbReference type="InterPro" id="IPR045087">
    <property type="entry name" value="Cu-oxidase_fam"/>
</dbReference>
<reference evidence="5" key="2">
    <citation type="submission" date="2022-01" db="EMBL/GenBank/DDBJ databases">
        <authorList>
            <person name="Yamashiro T."/>
            <person name="Shiraishi A."/>
            <person name="Satake H."/>
            <person name="Nakayama K."/>
        </authorList>
    </citation>
    <scope>NUCLEOTIDE SEQUENCE</scope>
</reference>
<accession>A0ABQ4Z827</accession>
<dbReference type="Proteomes" id="UP001151760">
    <property type="component" value="Unassembled WGS sequence"/>
</dbReference>
<dbReference type="InterPro" id="IPR008972">
    <property type="entry name" value="Cupredoxin"/>
</dbReference>
<comment type="caution">
    <text evidence="5">The sequence shown here is derived from an EMBL/GenBank/DDBJ whole genome shotgun (WGS) entry which is preliminary data.</text>
</comment>
<evidence type="ECO:0000256" key="2">
    <source>
        <dbReference type="ARBA" id="ARBA00022741"/>
    </source>
</evidence>
<dbReference type="PANTHER" id="PTHR11709:SF409">
    <property type="entry name" value="MONOCOPPER OXIDASE-LIKE PROTEIN SKU5"/>
    <property type="match status" value="1"/>
</dbReference>
<dbReference type="InterPro" id="IPR011707">
    <property type="entry name" value="Cu-oxidase-like_N"/>
</dbReference>
<evidence type="ECO:0000256" key="1">
    <source>
        <dbReference type="ARBA" id="ARBA00010609"/>
    </source>
</evidence>
<evidence type="ECO:0000259" key="4">
    <source>
        <dbReference type="Pfam" id="PF07732"/>
    </source>
</evidence>
<proteinExistence type="inferred from homology"/>
<protein>
    <submittedName>
        <fullName evidence="5">Monocopper oxidase-like protein SKU5</fullName>
    </submittedName>
</protein>
<keyword evidence="3" id="KW-0067">ATP-binding</keyword>
<evidence type="ECO:0000313" key="6">
    <source>
        <dbReference type="Proteomes" id="UP001151760"/>
    </source>
</evidence>
<dbReference type="InterPro" id="IPR028375">
    <property type="entry name" value="KA1/Ssp2_C"/>
</dbReference>
<gene>
    <name evidence="5" type="ORF">Tco_0752437</name>
</gene>
<reference evidence="5" key="1">
    <citation type="journal article" date="2022" name="Int. J. Mol. Sci.">
        <title>Draft Genome of Tanacetum Coccineum: Genomic Comparison of Closely Related Tanacetum-Family Plants.</title>
        <authorList>
            <person name="Yamashiro T."/>
            <person name="Shiraishi A."/>
            <person name="Nakayama K."/>
            <person name="Satake H."/>
        </authorList>
    </citation>
    <scope>NUCLEOTIDE SEQUENCE</scope>
</reference>
<dbReference type="EMBL" id="BQNB010011084">
    <property type="protein sequence ID" value="GJS85896.1"/>
    <property type="molecule type" value="Genomic_DNA"/>
</dbReference>
<evidence type="ECO:0000313" key="5">
    <source>
        <dbReference type="EMBL" id="GJS85896.1"/>
    </source>
</evidence>
<dbReference type="Gene3D" id="3.30.310.80">
    <property type="entry name" value="Kinase associated domain 1, KA1"/>
    <property type="match status" value="1"/>
</dbReference>
<name>A0ABQ4Z827_9ASTR</name>
<dbReference type="Gene3D" id="2.60.40.420">
    <property type="entry name" value="Cupredoxins - blue copper proteins"/>
    <property type="match status" value="1"/>
</dbReference>
<sequence length="578" mass="66318">MAMGRPHIDHPTSRQEGQSANLVANAKSAFPCLLDQVKQYTTEGLGRSREGLKEAASLKRLREVKIERTHRLANLAANAKAALAFHLDQVKQYTTEGLKRSREGPKEAAYHRESNDIKIDLSKEFLVLKMVDLIYVPGVDSHQLRMKVFPLSSVDDAKEWWISDEDEKITTWEELVEKILLNDRWIDTDSFTEDANASDHQDTTSDVFDGSIIKHAESSMSSNFIYTSPVGGPINKSRAHPREIMTEVLKALQELNVCWKKMGHYNMKCRWDPGSNGMQSNNYFGDELSIVEAETTSQSYNVVHQFLNSCAKIIKMMAFLSVEHMNKSKVEKLDHNRQPIWKVRVMSLRNFLFNLGLSPGVMNEMQVGHLLCFVLKVNIHENVCWKELGLLVFVWIAFLRLQIVKVPIDAEAQGPYKLHFSTCSFRTDCVLMRQKLRDANLDNYMASFSLKLLTSGHVKQVGMGSCAYVTRNGIQQRLNSWQDDVTRTNCAIQPDTNWTYIFVVKEQIGTFTYFPSINYQKLAGWFDPIRVNNRVVISVPFPKPEAEFDLLISDWYFTDYKVDLDILYQLIKDDESEE</sequence>
<dbReference type="SUPFAM" id="SSF49503">
    <property type="entry name" value="Cupredoxins"/>
    <property type="match status" value="1"/>
</dbReference>
<dbReference type="SUPFAM" id="SSF103243">
    <property type="entry name" value="KA1-like"/>
    <property type="match status" value="1"/>
</dbReference>
<keyword evidence="2" id="KW-0547">Nucleotide-binding</keyword>
<keyword evidence="6" id="KW-1185">Reference proteome</keyword>
<comment type="similarity">
    <text evidence="1">Belongs to the multicopper oxidase family.</text>
</comment>
<feature type="domain" description="Plastocyanin-like" evidence="4">
    <location>
        <begin position="469"/>
        <end position="534"/>
    </location>
</feature>
<dbReference type="Pfam" id="PF07732">
    <property type="entry name" value="Cu-oxidase_3"/>
    <property type="match status" value="1"/>
</dbReference>
<evidence type="ECO:0000256" key="3">
    <source>
        <dbReference type="ARBA" id="ARBA00022840"/>
    </source>
</evidence>
<organism evidence="5 6">
    <name type="scientific">Tanacetum coccineum</name>
    <dbReference type="NCBI Taxonomy" id="301880"/>
    <lineage>
        <taxon>Eukaryota</taxon>
        <taxon>Viridiplantae</taxon>
        <taxon>Streptophyta</taxon>
        <taxon>Embryophyta</taxon>
        <taxon>Tracheophyta</taxon>
        <taxon>Spermatophyta</taxon>
        <taxon>Magnoliopsida</taxon>
        <taxon>eudicotyledons</taxon>
        <taxon>Gunneridae</taxon>
        <taxon>Pentapetalae</taxon>
        <taxon>asterids</taxon>
        <taxon>campanulids</taxon>
        <taxon>Asterales</taxon>
        <taxon>Asteraceae</taxon>
        <taxon>Asteroideae</taxon>
        <taxon>Anthemideae</taxon>
        <taxon>Anthemidinae</taxon>
        <taxon>Tanacetum</taxon>
    </lineage>
</organism>